<dbReference type="Proteomes" id="UP001176517">
    <property type="component" value="Unassembled WGS sequence"/>
</dbReference>
<feature type="compositionally biased region" description="Low complexity" evidence="1">
    <location>
        <begin position="824"/>
        <end position="845"/>
    </location>
</feature>
<feature type="compositionally biased region" description="Polar residues" evidence="1">
    <location>
        <begin position="846"/>
        <end position="859"/>
    </location>
</feature>
<feature type="region of interest" description="Disordered" evidence="1">
    <location>
        <begin position="130"/>
        <end position="158"/>
    </location>
</feature>
<feature type="compositionally biased region" description="Polar residues" evidence="1">
    <location>
        <begin position="1"/>
        <end position="22"/>
    </location>
</feature>
<proteinExistence type="predicted"/>
<feature type="compositionally biased region" description="Low complexity" evidence="1">
    <location>
        <begin position="701"/>
        <end position="715"/>
    </location>
</feature>
<dbReference type="EMBL" id="JAPDMZ010000006">
    <property type="protein sequence ID" value="KAK0557288.1"/>
    <property type="molecule type" value="Genomic_DNA"/>
</dbReference>
<comment type="caution">
    <text evidence="2">The sequence shown here is derived from an EMBL/GenBank/DDBJ whole genome shotgun (WGS) entry which is preliminary data.</text>
</comment>
<feature type="compositionally biased region" description="Low complexity" evidence="1">
    <location>
        <begin position="130"/>
        <end position="143"/>
    </location>
</feature>
<feature type="compositionally biased region" description="Polar residues" evidence="1">
    <location>
        <begin position="367"/>
        <end position="378"/>
    </location>
</feature>
<feature type="region of interest" description="Disordered" evidence="1">
    <location>
        <begin position="690"/>
        <end position="715"/>
    </location>
</feature>
<keyword evidence="3" id="KW-1185">Reference proteome</keyword>
<feature type="compositionally biased region" description="Acidic residues" evidence="1">
    <location>
        <begin position="27"/>
        <end position="38"/>
    </location>
</feature>
<gene>
    <name evidence="2" type="ORF">OC846_000507</name>
</gene>
<dbReference type="AlphaFoldDB" id="A0AAN6JWU9"/>
<feature type="region of interest" description="Disordered" evidence="1">
    <location>
        <begin position="1"/>
        <end position="39"/>
    </location>
</feature>
<accession>A0AAN6JWU9</accession>
<organism evidence="2 3">
    <name type="scientific">Tilletia horrida</name>
    <dbReference type="NCBI Taxonomy" id="155126"/>
    <lineage>
        <taxon>Eukaryota</taxon>
        <taxon>Fungi</taxon>
        <taxon>Dikarya</taxon>
        <taxon>Basidiomycota</taxon>
        <taxon>Ustilaginomycotina</taxon>
        <taxon>Exobasidiomycetes</taxon>
        <taxon>Tilletiales</taxon>
        <taxon>Tilletiaceae</taxon>
        <taxon>Tilletia</taxon>
    </lineage>
</organism>
<feature type="compositionally biased region" description="Low complexity" evidence="1">
    <location>
        <begin position="188"/>
        <end position="197"/>
    </location>
</feature>
<feature type="compositionally biased region" description="Polar residues" evidence="1">
    <location>
        <begin position="247"/>
        <end position="256"/>
    </location>
</feature>
<feature type="region of interest" description="Disordered" evidence="1">
    <location>
        <begin position="818"/>
        <end position="895"/>
    </location>
</feature>
<evidence type="ECO:0000313" key="2">
    <source>
        <dbReference type="EMBL" id="KAK0557288.1"/>
    </source>
</evidence>
<feature type="region of interest" description="Disordered" evidence="1">
    <location>
        <begin position="247"/>
        <end position="274"/>
    </location>
</feature>
<evidence type="ECO:0000256" key="1">
    <source>
        <dbReference type="SAM" id="MobiDB-lite"/>
    </source>
</evidence>
<evidence type="ECO:0000313" key="3">
    <source>
        <dbReference type="Proteomes" id="UP001176517"/>
    </source>
</evidence>
<name>A0AAN6JWU9_9BASI</name>
<protein>
    <submittedName>
        <fullName evidence="2">Uncharacterized protein</fullName>
    </submittedName>
</protein>
<feature type="region of interest" description="Disordered" evidence="1">
    <location>
        <begin position="178"/>
        <end position="206"/>
    </location>
</feature>
<reference evidence="2" key="1">
    <citation type="journal article" date="2023" name="PhytoFront">
        <title>Draft Genome Resources of Seven Strains of Tilletia horrida, Causal Agent of Kernel Smut of Rice.</title>
        <authorList>
            <person name="Khanal S."/>
            <person name="Antony Babu S."/>
            <person name="Zhou X.G."/>
        </authorList>
    </citation>
    <scope>NUCLEOTIDE SEQUENCE</scope>
    <source>
        <strain evidence="2">TX6</strain>
    </source>
</reference>
<feature type="compositionally biased region" description="Basic residues" evidence="1">
    <location>
        <begin position="144"/>
        <end position="155"/>
    </location>
</feature>
<feature type="compositionally biased region" description="Acidic residues" evidence="1">
    <location>
        <begin position="355"/>
        <end position="365"/>
    </location>
</feature>
<feature type="region of interest" description="Disordered" evidence="1">
    <location>
        <begin position="354"/>
        <end position="378"/>
    </location>
</feature>
<feature type="compositionally biased region" description="Basic and acidic residues" evidence="1">
    <location>
        <begin position="178"/>
        <end position="187"/>
    </location>
</feature>
<sequence length="1141" mass="124734">MRWATPTSASNALQCRYSSSSVPDGEAQADPDNEEDDHSDLHVQSINSLLIEPEESAAEPTLQALDSFRPQPFNPARRRHGAAGDDVLLSANSTQKARQKHWDQTLRRVHQAFTRKQLLKIARTEIPSLDLASSQADSSSSASVKKKGGRKRRIPKGLEDSAKKADIIKFIMTHHWKMHDPRAKERTAQSAPSQTAPAPAPRPEPTEWLFYPLDKAQLFIVLTALNSSLTELANRYQAKFFAAQQEATPASASEQSLTEEDAASEGSESANLAASAQTQKGIQLTGYSASDLEAIKTWLDEELTYLYASEIDLGPIYAASDAFSNTDTIVPDPTILPSTFALQQIALRTGSYIEPESDTTSEDQPEPNVTSGRQHQTRYQYVTATSPSKFHEQRTIPMHPAELLRQHAAKHRDHAQRPIYIYSPTTPASLSANLSSDEAASTKRRTQYAFTSHYNLKSRDYLYNLGVDERAYNLRQTTAPLLPSDWVNEQSENQPALQEQVDQQQQRDNPYSIGGAAVQPHWRLERSMVTDAFEGRGGLGFSLGYGSDLDLEQARAAQRGQEDEDTDVVETDAPVHGVKVLKDVEAGEEPTIFLAAPGAVDSSGPRPASVLEHLIDSDASSSSGRSRGEPQQHIYSATFGHLRFPSALPVEEVWTRSSTERTQMHGIFHPPLPGSWPINRLQKSLIRNESTIVDRDESTSDSKTSSSQATSWWSQPQRPTFVPALPPIALLPPSAVSNTLSGIKSTSPAGDAWTRLMTRAFGELPSSLGNQPPWMSQSAADESTHSAALMAGLAKRPGSVLVEALKWMRAFRKRKQQQQEKYKLSQQENSQGADQAQTTDAASADVITTQSPLENASSGTGAGSEEKVRGSEAVGSATTKAEAPRDISQRPSLPTEEDISRFTYVPITADDRSKASGRRLVVEAASRYAEDGALLPEFDLLRAYWEVERRQADVAIPDSSIDLRMGACSSLDVPVENVLSSEQLRSFFDGESAEPGAIAITSSRIPMVHCYYHSMAAPSSISFPTALAGEVGTAAAAAPQDSLQLQLETVQVLSRTSWPVPEPAPAPVSKPTEASTHLQAWVVEELVYLPGSPDALNTMRIEWRTSGSTRRPAWSELAEDLDLLLDVPYGVCKGRPTYAPL</sequence>